<dbReference type="EMBL" id="SRYG01000010">
    <property type="protein sequence ID" value="TGY66046.1"/>
    <property type="molecule type" value="Genomic_DNA"/>
</dbReference>
<comment type="caution">
    <text evidence="1">The sequence shown here is derived from an EMBL/GenBank/DDBJ whole genome shotgun (WGS) entry which is preliminary data.</text>
</comment>
<evidence type="ECO:0000313" key="2">
    <source>
        <dbReference type="Proteomes" id="UP000308836"/>
    </source>
</evidence>
<keyword evidence="2" id="KW-1185">Reference proteome</keyword>
<name>A0AC61R7U8_9FIRM</name>
<organism evidence="1 2">
    <name type="scientific">Dubosiella muris</name>
    <dbReference type="NCBI Taxonomy" id="3038133"/>
    <lineage>
        <taxon>Bacteria</taxon>
        <taxon>Bacillati</taxon>
        <taxon>Bacillota</taxon>
        <taxon>Erysipelotrichia</taxon>
        <taxon>Erysipelotrichales</taxon>
        <taxon>Erysipelotrichaceae</taxon>
        <taxon>Dubosiella</taxon>
    </lineage>
</organism>
<protein>
    <submittedName>
        <fullName evidence="1">TrkA family potassium uptake protein</fullName>
    </submittedName>
</protein>
<sequence>MRNQKQSFYTIIIGCGRLGATLADALSAQGKDVTIVDKSQSAFRKLSCGFAGMTKLGNGLNLDTLSEIEMAHADEVLVVTDNDNVNVMIAQMAQTIYHVDHVVARLYDPDKKVIMQNAGMDVVCPCELSFAAMQAFIEPGKETSHAA</sequence>
<dbReference type="Proteomes" id="UP000308836">
    <property type="component" value="Unassembled WGS sequence"/>
</dbReference>
<proteinExistence type="predicted"/>
<reference evidence="1" key="1">
    <citation type="submission" date="2019-04" db="EMBL/GenBank/DDBJ databases">
        <title>Microbes associate with the intestines of laboratory mice.</title>
        <authorList>
            <person name="Navarre W."/>
            <person name="Wong E."/>
            <person name="Huang K."/>
            <person name="Tropini C."/>
            <person name="Ng K."/>
            <person name="Yu B."/>
        </authorList>
    </citation>
    <scope>NUCLEOTIDE SEQUENCE</scope>
    <source>
        <strain evidence="1">NM09_H32</strain>
    </source>
</reference>
<gene>
    <name evidence="1" type="ORF">E5336_06040</name>
</gene>
<evidence type="ECO:0000313" key="1">
    <source>
        <dbReference type="EMBL" id="TGY66046.1"/>
    </source>
</evidence>
<accession>A0AC61R7U8</accession>